<protein>
    <recommendedName>
        <fullName evidence="3">Carboxypeptidase regulatory-like domain-containing protein</fullName>
    </recommendedName>
</protein>
<comment type="caution">
    <text evidence="1">The sequence shown here is derived from an EMBL/GenBank/DDBJ whole genome shotgun (WGS) entry which is preliminary data.</text>
</comment>
<evidence type="ECO:0000313" key="2">
    <source>
        <dbReference type="Proteomes" id="UP001139103"/>
    </source>
</evidence>
<dbReference type="PROSITE" id="PS51257">
    <property type="entry name" value="PROKAR_LIPOPROTEIN"/>
    <property type="match status" value="1"/>
</dbReference>
<dbReference type="EMBL" id="JAJKFT010000010">
    <property type="protein sequence ID" value="MCC9629408.1"/>
    <property type="molecule type" value="Genomic_DNA"/>
</dbReference>
<reference evidence="1" key="1">
    <citation type="submission" date="2021-11" db="EMBL/GenBank/DDBJ databases">
        <title>Genome sequence.</title>
        <authorList>
            <person name="Sun Q."/>
        </authorList>
    </citation>
    <scope>NUCLEOTIDE SEQUENCE</scope>
    <source>
        <strain evidence="1">JC732</strain>
    </source>
</reference>
<proteinExistence type="predicted"/>
<name>A0A9X1MLK9_9BACT</name>
<dbReference type="Proteomes" id="UP001139103">
    <property type="component" value="Unassembled WGS sequence"/>
</dbReference>
<accession>A0A9X1MLK9</accession>
<evidence type="ECO:0008006" key="3">
    <source>
        <dbReference type="Google" id="ProtNLM"/>
    </source>
</evidence>
<dbReference type="AlphaFoldDB" id="A0A9X1MLK9"/>
<organism evidence="1 2">
    <name type="scientific">Blastopirellula sediminis</name>
    <dbReference type="NCBI Taxonomy" id="2894196"/>
    <lineage>
        <taxon>Bacteria</taxon>
        <taxon>Pseudomonadati</taxon>
        <taxon>Planctomycetota</taxon>
        <taxon>Planctomycetia</taxon>
        <taxon>Pirellulales</taxon>
        <taxon>Pirellulaceae</taxon>
        <taxon>Blastopirellula</taxon>
    </lineage>
</organism>
<sequence length="143" mass="15138">MSNYPKKSLRRLAILAGVVALFLTGCGSGSGVPIAAVRGKVTRNNQPITEGLVCFMSENGFGATAPLQPDGSYQLHSQHGAGIPHGAYKVIVQPPELEFVESEQNAPKAQKSNIPLKYQDFGTSGLELVIGDSALTFDIQLTP</sequence>
<gene>
    <name evidence="1" type="ORF">LOC68_13495</name>
</gene>
<dbReference type="RefSeq" id="WP_230219378.1">
    <property type="nucleotide sequence ID" value="NZ_JAJKFT010000010.1"/>
</dbReference>
<keyword evidence="2" id="KW-1185">Reference proteome</keyword>
<evidence type="ECO:0000313" key="1">
    <source>
        <dbReference type="EMBL" id="MCC9629408.1"/>
    </source>
</evidence>